<feature type="compositionally biased region" description="Basic and acidic residues" evidence="1">
    <location>
        <begin position="162"/>
        <end position="175"/>
    </location>
</feature>
<reference evidence="2 3" key="1">
    <citation type="submission" date="2021-06" db="EMBL/GenBank/DDBJ databases">
        <title>Caerostris darwini draft genome.</title>
        <authorList>
            <person name="Kono N."/>
            <person name="Arakawa K."/>
        </authorList>
    </citation>
    <scope>NUCLEOTIDE SEQUENCE [LARGE SCALE GENOMIC DNA]</scope>
</reference>
<feature type="region of interest" description="Disordered" evidence="1">
    <location>
        <begin position="162"/>
        <end position="183"/>
    </location>
</feature>
<protein>
    <submittedName>
        <fullName evidence="2">Uncharacterized protein</fullName>
    </submittedName>
</protein>
<comment type="caution">
    <text evidence="2">The sequence shown here is derived from an EMBL/GenBank/DDBJ whole genome shotgun (WGS) entry which is preliminary data.</text>
</comment>
<evidence type="ECO:0000313" key="2">
    <source>
        <dbReference type="EMBL" id="GIY81531.1"/>
    </source>
</evidence>
<accession>A0AAV4WF94</accession>
<organism evidence="2 3">
    <name type="scientific">Caerostris darwini</name>
    <dbReference type="NCBI Taxonomy" id="1538125"/>
    <lineage>
        <taxon>Eukaryota</taxon>
        <taxon>Metazoa</taxon>
        <taxon>Ecdysozoa</taxon>
        <taxon>Arthropoda</taxon>
        <taxon>Chelicerata</taxon>
        <taxon>Arachnida</taxon>
        <taxon>Araneae</taxon>
        <taxon>Araneomorphae</taxon>
        <taxon>Entelegynae</taxon>
        <taxon>Araneoidea</taxon>
        <taxon>Araneidae</taxon>
        <taxon>Caerostris</taxon>
    </lineage>
</organism>
<proteinExistence type="predicted"/>
<dbReference type="EMBL" id="BPLQ01014636">
    <property type="protein sequence ID" value="GIY81531.1"/>
    <property type="molecule type" value="Genomic_DNA"/>
</dbReference>
<keyword evidence="3" id="KW-1185">Reference proteome</keyword>
<evidence type="ECO:0000313" key="3">
    <source>
        <dbReference type="Proteomes" id="UP001054837"/>
    </source>
</evidence>
<dbReference type="Proteomes" id="UP001054837">
    <property type="component" value="Unassembled WGS sequence"/>
</dbReference>
<evidence type="ECO:0000256" key="1">
    <source>
        <dbReference type="SAM" id="MobiDB-lite"/>
    </source>
</evidence>
<name>A0AAV4WF94_9ARAC</name>
<sequence>MVDSFNLPNTDILASIEAQGSKGSQQTVDILAGVDDGCPQKSRRELGCEADPHHSEDHSHRLRGAAWLFQKHFRSHGYEYRQTEYNSGGLTQRQITKCYEVEEDVSGSHDSTEEEVESKFFGSQEVLSGCDALGQRDDEQGYESVEGQLTRVQILHVLDQHGHDGVEDSGQHSQEEALEEEEPARRQNFILVGLDGFSAMGLQLESFASAGHLVGGVEKELPRTIEINPLKRDHNEPMNLPSRTKCIINKKKILRPQH</sequence>
<gene>
    <name evidence="2" type="ORF">CDAR_604281</name>
</gene>
<dbReference type="AlphaFoldDB" id="A0AAV4WF94"/>